<dbReference type="InterPro" id="IPR015422">
    <property type="entry name" value="PyrdxlP-dep_Trfase_small"/>
</dbReference>
<comment type="catalytic activity">
    <reaction evidence="3">
        <text>O-succinyl-L-homoserine + hydrogen sulfide = L-homocysteine + succinate</text>
        <dbReference type="Rhea" id="RHEA:27826"/>
        <dbReference type="ChEBI" id="CHEBI:29919"/>
        <dbReference type="ChEBI" id="CHEBI:30031"/>
        <dbReference type="ChEBI" id="CHEBI:57661"/>
        <dbReference type="ChEBI" id="CHEBI:58199"/>
    </reaction>
</comment>
<organism evidence="5 6">
    <name type="scientific">Chitinimonas lacunae</name>
    <dbReference type="NCBI Taxonomy" id="1963018"/>
    <lineage>
        <taxon>Bacteria</taxon>
        <taxon>Pseudomonadati</taxon>
        <taxon>Pseudomonadota</taxon>
        <taxon>Betaproteobacteria</taxon>
        <taxon>Neisseriales</taxon>
        <taxon>Chitinibacteraceae</taxon>
        <taxon>Chitinimonas</taxon>
    </lineage>
</organism>
<evidence type="ECO:0000256" key="4">
    <source>
        <dbReference type="RuleBase" id="RU362118"/>
    </source>
</evidence>
<dbReference type="InterPro" id="IPR000277">
    <property type="entry name" value="Cys/Met-Metab_PyrdxlP-dep_enz"/>
</dbReference>
<proteinExistence type="inferred from homology"/>
<dbReference type="HAMAP" id="MF_02056">
    <property type="entry name" value="MetZ"/>
    <property type="match status" value="1"/>
</dbReference>
<dbReference type="GO" id="GO:0016829">
    <property type="term" value="F:lyase activity"/>
    <property type="evidence" value="ECO:0007669"/>
    <property type="project" value="UniProtKB-KW"/>
</dbReference>
<dbReference type="NCBIfam" id="TIGR01325">
    <property type="entry name" value="O_suc_HS_sulf"/>
    <property type="match status" value="1"/>
</dbReference>
<dbReference type="EC" id="2.5.1.-" evidence="3"/>
<comment type="similarity">
    <text evidence="3">Belongs to the trans-sulfuration enzymes family. MetZ subfamily.</text>
</comment>
<name>A0ABV8MKK9_9NEIS</name>
<dbReference type="NCBIfam" id="NF006003">
    <property type="entry name" value="PRK08133.1"/>
    <property type="match status" value="1"/>
</dbReference>
<dbReference type="PROSITE" id="PS00868">
    <property type="entry name" value="CYS_MET_METAB_PP"/>
    <property type="match status" value="1"/>
</dbReference>
<evidence type="ECO:0000256" key="1">
    <source>
        <dbReference type="ARBA" id="ARBA00001933"/>
    </source>
</evidence>
<dbReference type="PANTHER" id="PTHR11808:SF80">
    <property type="entry name" value="CYSTATHIONINE GAMMA-LYASE"/>
    <property type="match status" value="1"/>
</dbReference>
<dbReference type="InterPro" id="IPR015424">
    <property type="entry name" value="PyrdxlP-dep_Trfase"/>
</dbReference>
<dbReference type="PIRSF" id="PIRSF001434">
    <property type="entry name" value="CGS"/>
    <property type="match status" value="1"/>
</dbReference>
<keyword evidence="3" id="KW-0808">Transferase</keyword>
<dbReference type="RefSeq" id="WP_378161448.1">
    <property type="nucleotide sequence ID" value="NZ_JBHSBU010000001.1"/>
</dbReference>
<accession>A0ABV8MKK9</accession>
<sequence>MQDEFDDFHPDTLAVRAGQTRSQFGEHAEALYLTSSFVADDAAQAAARFSGREPGFIYSRFTNPTVSMFEQRLAALEGAEAAQATASGMAAILALCMAHLRAGDHIVASNGLFGATIQLFNNYLGKFGVSVSYVDATDRAAWQAAVRPETKLFYLETPSNPLTEIADIAMVAEVAHAHGALLAVDNCFCSPILQRPLELGADLVVHSATKYLDGQGRVLGGAVCGSKALVEPVYLFIRTAGSTLSAFNAWVLLKGLETLGLRMRAHCDNALKLAQWLTAHPAVERVYYPGLPSHPQYELAQRQQQGGGGIVSFELRGGQEAAWRLIDSVRLLSRTANLGDVKTTITHPASTTHGRVTPEARAAAGIRDNLVRIAVGLEHIDDLTADLRRGLD</sequence>
<protein>
    <recommendedName>
        <fullName evidence="3">O-succinylhomoserine sulfhydrylase</fullName>
        <shortName evidence="3">OSH sulfhydrylase</shortName>
        <shortName evidence="3">OSHS sulfhydrylase</shortName>
        <ecNumber evidence="3">2.5.1.-</ecNumber>
    </recommendedName>
</protein>
<dbReference type="CDD" id="cd00614">
    <property type="entry name" value="CGS_like"/>
    <property type="match status" value="1"/>
</dbReference>
<dbReference type="Proteomes" id="UP001595791">
    <property type="component" value="Unassembled WGS sequence"/>
</dbReference>
<keyword evidence="6" id="KW-1185">Reference proteome</keyword>
<feature type="modified residue" description="N6-(pyridoxal phosphate)lysine" evidence="3">
    <location>
        <position position="210"/>
    </location>
</feature>
<comment type="function">
    <text evidence="3">Catalyzes the formation of L-homocysteine from O-succinyl-L-homoserine (OSHS) and hydrogen sulfide.</text>
</comment>
<comment type="pathway">
    <text evidence="3">Amino-acid biosynthesis; L-methionine biosynthesis via de novo pathway; L-homocysteine from O-succinyl-L-homoserine: step 1/1.</text>
</comment>
<comment type="caution">
    <text evidence="5">The sequence shown here is derived from an EMBL/GenBank/DDBJ whole genome shotgun (WGS) entry which is preliminary data.</text>
</comment>
<dbReference type="SUPFAM" id="SSF53383">
    <property type="entry name" value="PLP-dependent transferases"/>
    <property type="match status" value="1"/>
</dbReference>
<gene>
    <name evidence="3" type="primary">metZ</name>
    <name evidence="5" type="ORF">ACFOW7_04400</name>
</gene>
<comment type="cofactor">
    <cofactor evidence="1 3 4">
        <name>pyridoxal 5'-phosphate</name>
        <dbReference type="ChEBI" id="CHEBI:597326"/>
    </cofactor>
</comment>
<dbReference type="InterPro" id="IPR015421">
    <property type="entry name" value="PyrdxlP-dep_Trfase_major"/>
</dbReference>
<dbReference type="EMBL" id="JBHSBU010000001">
    <property type="protein sequence ID" value="MFC4158599.1"/>
    <property type="molecule type" value="Genomic_DNA"/>
</dbReference>
<dbReference type="Gene3D" id="3.90.1150.10">
    <property type="entry name" value="Aspartate Aminotransferase, domain 1"/>
    <property type="match status" value="1"/>
</dbReference>
<dbReference type="Pfam" id="PF01053">
    <property type="entry name" value="Cys_Met_Meta_PP"/>
    <property type="match status" value="1"/>
</dbReference>
<keyword evidence="5" id="KW-0456">Lyase</keyword>
<evidence type="ECO:0000313" key="5">
    <source>
        <dbReference type="EMBL" id="MFC4158599.1"/>
    </source>
</evidence>
<keyword evidence="3" id="KW-0028">Amino-acid biosynthesis</keyword>
<dbReference type="InterPro" id="IPR006234">
    <property type="entry name" value="O-succ-hSer_sulfhydrylase"/>
</dbReference>
<keyword evidence="3" id="KW-0486">Methionine biosynthesis</keyword>
<evidence type="ECO:0000256" key="2">
    <source>
        <dbReference type="ARBA" id="ARBA00022898"/>
    </source>
</evidence>
<evidence type="ECO:0000256" key="3">
    <source>
        <dbReference type="HAMAP-Rule" id="MF_02056"/>
    </source>
</evidence>
<dbReference type="InterPro" id="IPR054542">
    <property type="entry name" value="Cys_met_metab_PP"/>
</dbReference>
<dbReference type="PANTHER" id="PTHR11808">
    <property type="entry name" value="TRANS-SULFURATION ENZYME FAMILY MEMBER"/>
    <property type="match status" value="1"/>
</dbReference>
<dbReference type="Gene3D" id="3.40.640.10">
    <property type="entry name" value="Type I PLP-dependent aspartate aminotransferase-like (Major domain)"/>
    <property type="match status" value="1"/>
</dbReference>
<reference evidence="6" key="1">
    <citation type="journal article" date="2019" name="Int. J. Syst. Evol. Microbiol.">
        <title>The Global Catalogue of Microorganisms (GCM) 10K type strain sequencing project: providing services to taxonomists for standard genome sequencing and annotation.</title>
        <authorList>
            <consortium name="The Broad Institute Genomics Platform"/>
            <consortium name="The Broad Institute Genome Sequencing Center for Infectious Disease"/>
            <person name="Wu L."/>
            <person name="Ma J."/>
        </authorList>
    </citation>
    <scope>NUCLEOTIDE SEQUENCE [LARGE SCALE GENOMIC DNA]</scope>
    <source>
        <strain evidence="6">LMG 29894</strain>
    </source>
</reference>
<comment type="subunit">
    <text evidence="3">Homotetramer.</text>
</comment>
<keyword evidence="2 3" id="KW-0663">Pyridoxal phosphate</keyword>
<evidence type="ECO:0000313" key="6">
    <source>
        <dbReference type="Proteomes" id="UP001595791"/>
    </source>
</evidence>